<organism evidence="6 7">
    <name type="scientific">Streptococcus loxodontisalivarius</name>
    <dbReference type="NCBI Taxonomy" id="1349415"/>
    <lineage>
        <taxon>Bacteria</taxon>
        <taxon>Bacillati</taxon>
        <taxon>Bacillota</taxon>
        <taxon>Bacilli</taxon>
        <taxon>Lactobacillales</taxon>
        <taxon>Streptococcaceae</taxon>
        <taxon>Streptococcus</taxon>
    </lineage>
</organism>
<reference evidence="6 7" key="1">
    <citation type="submission" date="2021-01" db="EMBL/GenBank/DDBJ databases">
        <title>Genomic Encyclopedia of Type Strains, Phase IV (KMG-IV): sequencing the most valuable type-strain genomes for metagenomic binning, comparative biology and taxonomic classification.</title>
        <authorList>
            <person name="Goeker M."/>
        </authorList>
    </citation>
    <scope>NUCLEOTIDE SEQUENCE [LARGE SCALE GENOMIC DNA]</scope>
    <source>
        <strain evidence="6 7">DSM 27382</strain>
    </source>
</reference>
<gene>
    <name evidence="6" type="ORF">JOC28_000387</name>
</gene>
<keyword evidence="1 3" id="KW-0479">Metal-binding</keyword>
<keyword evidence="2 6" id="KW-0378">Hydrolase</keyword>
<comment type="caution">
    <text evidence="6">The sequence shown here is derived from an EMBL/GenBank/DDBJ whole genome shotgun (WGS) entry which is preliminary data.</text>
</comment>
<dbReference type="InterPro" id="IPR000587">
    <property type="entry name" value="Creatinase_N"/>
</dbReference>
<dbReference type="SUPFAM" id="SSF55920">
    <property type="entry name" value="Creatinase/aminopeptidase"/>
    <property type="match status" value="1"/>
</dbReference>
<dbReference type="InterPro" id="IPR029149">
    <property type="entry name" value="Creatin/AminoP/Spt16_N"/>
</dbReference>
<evidence type="ECO:0000256" key="3">
    <source>
        <dbReference type="RuleBase" id="RU000590"/>
    </source>
</evidence>
<dbReference type="Gene3D" id="3.40.350.10">
    <property type="entry name" value="Creatinase/prolidase N-terminal domain"/>
    <property type="match status" value="1"/>
</dbReference>
<protein>
    <submittedName>
        <fullName evidence="6">Xaa-Pro aminopeptidase</fullName>
        <ecNumber evidence="6">3.4.11.9</ecNumber>
    </submittedName>
</protein>
<feature type="domain" description="Peptidase M24" evidence="4">
    <location>
        <begin position="140"/>
        <end position="342"/>
    </location>
</feature>
<feature type="domain" description="Creatinase N-terminal" evidence="5">
    <location>
        <begin position="8"/>
        <end position="132"/>
    </location>
</feature>
<dbReference type="InterPro" id="IPR050659">
    <property type="entry name" value="Peptidase_M24B"/>
</dbReference>
<dbReference type="SUPFAM" id="SSF53092">
    <property type="entry name" value="Creatinase/prolidase N-terminal domain"/>
    <property type="match status" value="1"/>
</dbReference>
<dbReference type="Gene3D" id="3.90.230.10">
    <property type="entry name" value="Creatinase/methionine aminopeptidase superfamily"/>
    <property type="match status" value="1"/>
</dbReference>
<comment type="similarity">
    <text evidence="3">Belongs to the peptidase M24B family.</text>
</comment>
<dbReference type="PANTHER" id="PTHR46112">
    <property type="entry name" value="AMINOPEPTIDASE"/>
    <property type="match status" value="1"/>
</dbReference>
<dbReference type="EC" id="3.4.11.9" evidence="6"/>
<dbReference type="InterPro" id="IPR000994">
    <property type="entry name" value="Pept_M24"/>
</dbReference>
<keyword evidence="6" id="KW-0645">Protease</keyword>
<evidence type="ECO:0000259" key="5">
    <source>
        <dbReference type="Pfam" id="PF01321"/>
    </source>
</evidence>
<sequence>MSAIIEARLKKVEEKLEANGLDGIIISGQRNVYYVTGFWGTESTVFIGRNRRIFLTDARYTLIAKQSITAEFEIVETRSALTEIIKLLEGSHLKTIGFDEQVTYADYQTLSQIFQGFDLQAQHLFLEDLRIIKDESEIAAIRKACQISDKAFIDVLDFIKPGQTTEMAVNHFLDARMRQYGAECASFEFIVASGYRSAMPHGVASDKIIQSGETLTLDFGCYYDHYVSDMTRTVHVGHVTDEERLIYETVLAANQALIDAAKAGVTYRQFDQIPRQLIQDAGFGDYFTHGIGHGIGLDIHEYPYFGTSDETIKPNMVLTDEPGIYIPDKYGVRIEDDLLITEDGCEVLTLAPKELIVIK</sequence>
<dbReference type="CDD" id="cd01092">
    <property type="entry name" value="APP-like"/>
    <property type="match status" value="1"/>
</dbReference>
<proteinExistence type="inferred from homology"/>
<accession>A0ABS2PQ39</accession>
<dbReference type="PANTHER" id="PTHR46112:SF3">
    <property type="entry name" value="AMINOPEPTIDASE YPDF"/>
    <property type="match status" value="1"/>
</dbReference>
<evidence type="ECO:0000256" key="2">
    <source>
        <dbReference type="ARBA" id="ARBA00022801"/>
    </source>
</evidence>
<dbReference type="EMBL" id="JAFBEH010000005">
    <property type="protein sequence ID" value="MBM7642095.1"/>
    <property type="molecule type" value="Genomic_DNA"/>
</dbReference>
<dbReference type="InterPro" id="IPR036005">
    <property type="entry name" value="Creatinase/aminopeptidase-like"/>
</dbReference>
<name>A0ABS2PQ39_9STRE</name>
<dbReference type="PROSITE" id="PS00491">
    <property type="entry name" value="PROLINE_PEPTIDASE"/>
    <property type="match status" value="1"/>
</dbReference>
<keyword evidence="6" id="KW-0031">Aminopeptidase</keyword>
<keyword evidence="7" id="KW-1185">Reference proteome</keyword>
<dbReference type="GO" id="GO:0004177">
    <property type="term" value="F:aminopeptidase activity"/>
    <property type="evidence" value="ECO:0007669"/>
    <property type="project" value="UniProtKB-KW"/>
</dbReference>
<dbReference type="Proteomes" id="UP000697472">
    <property type="component" value="Unassembled WGS sequence"/>
</dbReference>
<dbReference type="InterPro" id="IPR001131">
    <property type="entry name" value="Peptidase_M24B_aminopep-P_CS"/>
</dbReference>
<evidence type="ECO:0000313" key="7">
    <source>
        <dbReference type="Proteomes" id="UP000697472"/>
    </source>
</evidence>
<evidence type="ECO:0000259" key="4">
    <source>
        <dbReference type="Pfam" id="PF00557"/>
    </source>
</evidence>
<dbReference type="Pfam" id="PF01321">
    <property type="entry name" value="Creatinase_N"/>
    <property type="match status" value="1"/>
</dbReference>
<dbReference type="Pfam" id="PF00557">
    <property type="entry name" value="Peptidase_M24"/>
    <property type="match status" value="1"/>
</dbReference>
<evidence type="ECO:0000313" key="6">
    <source>
        <dbReference type="EMBL" id="MBM7642095.1"/>
    </source>
</evidence>
<evidence type="ECO:0000256" key="1">
    <source>
        <dbReference type="ARBA" id="ARBA00022723"/>
    </source>
</evidence>